<feature type="domain" description="Cation-transporting P-type ATPase C-terminal" evidence="1">
    <location>
        <begin position="11"/>
        <end position="60"/>
    </location>
</feature>
<sequence>MFRRFDVGRYCFGSAILGYYIHDVDNAKYAQTFAFMVLAFSQLFHAWNFRSLSQSIFLLKQKIRFLLFIL</sequence>
<evidence type="ECO:0000259" key="1">
    <source>
        <dbReference type="Pfam" id="PF00689"/>
    </source>
</evidence>
<dbReference type="AlphaFoldDB" id="A0A7S7FZP3"/>
<dbReference type="EMBL" id="CP060385">
    <property type="protein sequence ID" value="QOX89467.1"/>
    <property type="molecule type" value="Genomic_DNA"/>
</dbReference>
<dbReference type="Gene3D" id="1.20.1110.10">
    <property type="entry name" value="Calcium-transporting ATPase, transmembrane domain"/>
    <property type="match status" value="1"/>
</dbReference>
<organism evidence="2">
    <name type="scientific">Candidatus Phytoplasma australasiaticum subsp. australasiaticum</name>
    <dbReference type="NCBI Taxonomy" id="2832407"/>
    <lineage>
        <taxon>Bacteria</taxon>
        <taxon>Bacillati</taxon>
        <taxon>Mycoplasmatota</taxon>
        <taxon>Mollicutes</taxon>
        <taxon>Acholeplasmatales</taxon>
        <taxon>Acholeplasmataceae</taxon>
        <taxon>Candidatus Phytoplasma</taxon>
        <taxon>16SrII (Peanut WB group)</taxon>
        <taxon>Candidatus Phytoplasma australasiaticum</taxon>
    </lineage>
</organism>
<gene>
    <name evidence="2" type="ORF">H7685_01015</name>
</gene>
<name>A0A7S7FZP3_9MOLU</name>
<accession>A0A7S7FZP3</accession>
<dbReference type="InterPro" id="IPR023298">
    <property type="entry name" value="ATPase_P-typ_TM_dom_sf"/>
</dbReference>
<reference evidence="2" key="1">
    <citation type="submission" date="2020-08" db="EMBL/GenBank/DDBJ databases">
        <title>Phytoplasma sp. strain PR08 associated with Phyllody Disease of Parthenium hysterophorus.</title>
        <authorList>
            <person name="Kirdat K."/>
            <person name="Tiwarekar B."/>
            <person name="Yadav A."/>
        </authorList>
    </citation>
    <scope>NUCLEOTIDE SEQUENCE [LARGE SCALE GENOMIC DNA]</scope>
    <source>
        <strain evidence="2">PR08</strain>
    </source>
</reference>
<proteinExistence type="predicted"/>
<evidence type="ECO:0000313" key="2">
    <source>
        <dbReference type="EMBL" id="QOX89467.1"/>
    </source>
</evidence>
<dbReference type="SUPFAM" id="SSF81665">
    <property type="entry name" value="Calcium ATPase, transmembrane domain M"/>
    <property type="match status" value="1"/>
</dbReference>
<protein>
    <submittedName>
        <fullName evidence="2">Cation transporting ATPase C-terminal domain-containing protein</fullName>
    </submittedName>
</protein>
<dbReference type="Pfam" id="PF00689">
    <property type="entry name" value="Cation_ATPase_C"/>
    <property type="match status" value="1"/>
</dbReference>
<dbReference type="InterPro" id="IPR006068">
    <property type="entry name" value="ATPase_P-typ_cation-transptr_C"/>
</dbReference>